<sequence>MKKLKLSAYTLLGLYVFLLAACSGKKQSPEHVRYIPADAQFVLAMDARRIISKSLQPQELFSESNLKEMGASDKEAKQVSERAERILNSGIDYANTVYVFGQTEGEIIAALLALDAPDKWNKNIQDPAFWKKVFDKEAVPALQKKGKVKYFVQEEDCDRLVVAWDERALLVGNIHVGCSETEKANTAQAQLLNLFALPKEKQLFEKQESFKKALEEGEDVVFWADLNVADKLDAFDNVDASTRKYLKDASFTLNVRFDDGLIQADVAFLPSKESLREMQLYYNKKIKKEVLKIPYQKPVALLSFAIAEAALDQMVENQALKDINTNLVKEIGLTADELIAMWDGQFTLALNSFSGLPELALVLGVRNNDLYNKMMAYTTRKGFFTKKPNAQGEVYLLMGGVAHLYKDANYLRIASGASESIWKSADTPEVWTSQIQKSSSFIGIRAELLEQLAKSRLLNNDEANEVINLAEELVMWSPGYEDGKVKGQMRLTFREKNKNALLILIDVAKTMAKKAKKYDEDEPLARGILPMEEVDEEAFEEEPVF</sequence>
<organism evidence="1 2">
    <name type="scientific">Thermonema lapsum</name>
    <dbReference type="NCBI Taxonomy" id="28195"/>
    <lineage>
        <taxon>Bacteria</taxon>
        <taxon>Pseudomonadati</taxon>
        <taxon>Bacteroidota</taxon>
        <taxon>Cytophagia</taxon>
        <taxon>Cytophagales</taxon>
        <taxon>Thermonemataceae</taxon>
        <taxon>Thermonema</taxon>
    </lineage>
</organism>
<dbReference type="EMBL" id="JAASRN010000001">
    <property type="protein sequence ID" value="NIK73414.1"/>
    <property type="molecule type" value="Genomic_DNA"/>
</dbReference>
<reference evidence="1 2" key="1">
    <citation type="submission" date="2020-03" db="EMBL/GenBank/DDBJ databases">
        <title>Genomic Encyclopedia of Type Strains, Phase IV (KMG-IV): sequencing the most valuable type-strain genomes for metagenomic binning, comparative biology and taxonomic classification.</title>
        <authorList>
            <person name="Goeker M."/>
        </authorList>
    </citation>
    <scope>NUCLEOTIDE SEQUENCE [LARGE SCALE GENOMIC DNA]</scope>
    <source>
        <strain evidence="1 2">DSM 5718</strain>
    </source>
</reference>
<protein>
    <recommendedName>
        <fullName evidence="3">DUF4836 family protein</fullName>
    </recommendedName>
</protein>
<accession>A0A846MPG3</accession>
<dbReference type="Proteomes" id="UP000537126">
    <property type="component" value="Unassembled WGS sequence"/>
</dbReference>
<evidence type="ECO:0000313" key="1">
    <source>
        <dbReference type="EMBL" id="NIK73414.1"/>
    </source>
</evidence>
<evidence type="ECO:0008006" key="3">
    <source>
        <dbReference type="Google" id="ProtNLM"/>
    </source>
</evidence>
<dbReference type="RefSeq" id="WP_166918653.1">
    <property type="nucleotide sequence ID" value="NZ_JAASRN010000001.1"/>
</dbReference>
<dbReference type="AlphaFoldDB" id="A0A846MPG3"/>
<evidence type="ECO:0000313" key="2">
    <source>
        <dbReference type="Proteomes" id="UP000537126"/>
    </source>
</evidence>
<proteinExistence type="predicted"/>
<dbReference type="PROSITE" id="PS51257">
    <property type="entry name" value="PROKAR_LIPOPROTEIN"/>
    <property type="match status" value="1"/>
</dbReference>
<gene>
    <name evidence="1" type="ORF">FHS56_000900</name>
</gene>
<comment type="caution">
    <text evidence="1">The sequence shown here is derived from an EMBL/GenBank/DDBJ whole genome shotgun (WGS) entry which is preliminary data.</text>
</comment>
<keyword evidence="2" id="KW-1185">Reference proteome</keyword>
<name>A0A846MPG3_9BACT</name>